<keyword evidence="2" id="KW-1185">Reference proteome</keyword>
<sequence length="66" mass="7577">MVHDCFGYPGFFAFPNEIEYRSFEVFEEFCWDFDGPHLCFDVNVYSCATTALGFGTAAEQICNLEQ</sequence>
<dbReference type="EMBL" id="JBBHLL010000798">
    <property type="protein sequence ID" value="KAK7797646.1"/>
    <property type="molecule type" value="Genomic_DNA"/>
</dbReference>
<evidence type="ECO:0000313" key="2">
    <source>
        <dbReference type="Proteomes" id="UP001488838"/>
    </source>
</evidence>
<proteinExistence type="predicted"/>
<reference evidence="1 2" key="1">
    <citation type="journal article" date="2023" name="bioRxiv">
        <title>Conserved and derived expression patterns and positive selection on dental genes reveal complex evolutionary context of ever-growing rodent molars.</title>
        <authorList>
            <person name="Calamari Z.T."/>
            <person name="Song A."/>
            <person name="Cohen E."/>
            <person name="Akter M."/>
            <person name="Roy R.D."/>
            <person name="Hallikas O."/>
            <person name="Christensen M.M."/>
            <person name="Li P."/>
            <person name="Marangoni P."/>
            <person name="Jernvall J."/>
            <person name="Klein O.D."/>
        </authorList>
    </citation>
    <scope>NUCLEOTIDE SEQUENCE [LARGE SCALE GENOMIC DNA]</scope>
    <source>
        <strain evidence="1">V071</strain>
    </source>
</reference>
<evidence type="ECO:0000313" key="1">
    <source>
        <dbReference type="EMBL" id="KAK7797646.1"/>
    </source>
</evidence>
<dbReference type="Proteomes" id="UP001488838">
    <property type="component" value="Unassembled WGS sequence"/>
</dbReference>
<accession>A0AAW0H834</accession>
<protein>
    <submittedName>
        <fullName evidence="1">Uncharacterized protein</fullName>
    </submittedName>
</protein>
<comment type="caution">
    <text evidence="1">The sequence shown here is derived from an EMBL/GenBank/DDBJ whole genome shotgun (WGS) entry which is preliminary data.</text>
</comment>
<organism evidence="1 2">
    <name type="scientific">Myodes glareolus</name>
    <name type="common">Bank vole</name>
    <name type="synonym">Clethrionomys glareolus</name>
    <dbReference type="NCBI Taxonomy" id="447135"/>
    <lineage>
        <taxon>Eukaryota</taxon>
        <taxon>Metazoa</taxon>
        <taxon>Chordata</taxon>
        <taxon>Craniata</taxon>
        <taxon>Vertebrata</taxon>
        <taxon>Euteleostomi</taxon>
        <taxon>Mammalia</taxon>
        <taxon>Eutheria</taxon>
        <taxon>Euarchontoglires</taxon>
        <taxon>Glires</taxon>
        <taxon>Rodentia</taxon>
        <taxon>Myomorpha</taxon>
        <taxon>Muroidea</taxon>
        <taxon>Cricetidae</taxon>
        <taxon>Arvicolinae</taxon>
        <taxon>Myodes</taxon>
    </lineage>
</organism>
<gene>
    <name evidence="1" type="ORF">U0070_010238</name>
</gene>
<dbReference type="AlphaFoldDB" id="A0AAW0H834"/>
<name>A0AAW0H834_MYOGA</name>